<keyword evidence="5" id="KW-1185">Reference proteome</keyword>
<dbReference type="EMBL" id="JAANOU010000001">
    <property type="protein sequence ID" value="NIH80787.1"/>
    <property type="molecule type" value="Genomic_DNA"/>
</dbReference>
<gene>
    <name evidence="4" type="ORF">FHX46_003317</name>
</gene>
<dbReference type="Proteomes" id="UP000754495">
    <property type="component" value="Unassembled WGS sequence"/>
</dbReference>
<feature type="domain" description="Flavin reductase like" evidence="3">
    <location>
        <begin position="30"/>
        <end position="174"/>
    </location>
</feature>
<evidence type="ECO:0000256" key="2">
    <source>
        <dbReference type="ARBA" id="ARBA00023002"/>
    </source>
</evidence>
<evidence type="ECO:0000313" key="5">
    <source>
        <dbReference type="Proteomes" id="UP000754495"/>
    </source>
</evidence>
<evidence type="ECO:0000256" key="1">
    <source>
        <dbReference type="ARBA" id="ARBA00008898"/>
    </source>
</evidence>
<dbReference type="InterPro" id="IPR012349">
    <property type="entry name" value="Split_barrel_FMN-bd"/>
</dbReference>
<dbReference type="InterPro" id="IPR050268">
    <property type="entry name" value="NADH-dep_flavin_reductase"/>
</dbReference>
<dbReference type="SMART" id="SM00903">
    <property type="entry name" value="Flavin_Reduct"/>
    <property type="match status" value="1"/>
</dbReference>
<sequence length="179" mass="18688">MTPDGSDVPVGEPAVRSSAELDPVRMRTVLGHFATGVVAITAIDPGTGKPVGLAANSFTSVSLDPPLVAFCVGAASTSWPRVRSAGRYAVSILSDAQEAVSRQLARPGADKFDGIEWTPSPSGAPVVTGCLAWIEAEPQAEHLAGDHTIVVSRVRHLSSSDLAPLVFFRGRYSRLSVAL</sequence>
<dbReference type="InterPro" id="IPR002563">
    <property type="entry name" value="Flavin_Rdtase-like_dom"/>
</dbReference>
<evidence type="ECO:0000259" key="3">
    <source>
        <dbReference type="SMART" id="SM00903"/>
    </source>
</evidence>
<dbReference type="RefSeq" id="WP_167115553.1">
    <property type="nucleotide sequence ID" value="NZ_JAANOU010000001.1"/>
</dbReference>
<keyword evidence="2" id="KW-0560">Oxidoreductase</keyword>
<dbReference type="Pfam" id="PF01613">
    <property type="entry name" value="Flavin_Reduct"/>
    <property type="match status" value="1"/>
</dbReference>
<dbReference type="PANTHER" id="PTHR30466:SF11">
    <property type="entry name" value="FLAVIN-DEPENDENT MONOOXYGENASE, REDUCTASE SUBUNIT HSAB"/>
    <property type="match status" value="1"/>
</dbReference>
<dbReference type="SUPFAM" id="SSF50475">
    <property type="entry name" value="FMN-binding split barrel"/>
    <property type="match status" value="1"/>
</dbReference>
<evidence type="ECO:0000313" key="4">
    <source>
        <dbReference type="EMBL" id="NIH80787.1"/>
    </source>
</evidence>
<proteinExistence type="inferred from homology"/>
<name>A0ABX0SUZ5_9PSEU</name>
<comment type="caution">
    <text evidence="4">The sequence shown here is derived from an EMBL/GenBank/DDBJ whole genome shotgun (WGS) entry which is preliminary data.</text>
</comment>
<comment type="similarity">
    <text evidence="1">Belongs to the non-flavoprotein flavin reductase family.</text>
</comment>
<dbReference type="PANTHER" id="PTHR30466">
    <property type="entry name" value="FLAVIN REDUCTASE"/>
    <property type="match status" value="1"/>
</dbReference>
<dbReference type="Gene3D" id="2.30.110.10">
    <property type="entry name" value="Electron Transport, Fmn-binding Protein, Chain A"/>
    <property type="match status" value="1"/>
</dbReference>
<protein>
    <submittedName>
        <fullName evidence="4">Flavin reductase (DIM6/NTAB) family NADH-FMN oxidoreductase RutF</fullName>
    </submittedName>
</protein>
<accession>A0ABX0SUZ5</accession>
<organism evidence="4 5">
    <name type="scientific">Amycolatopsis viridis</name>
    <dbReference type="NCBI Taxonomy" id="185678"/>
    <lineage>
        <taxon>Bacteria</taxon>
        <taxon>Bacillati</taxon>
        <taxon>Actinomycetota</taxon>
        <taxon>Actinomycetes</taxon>
        <taxon>Pseudonocardiales</taxon>
        <taxon>Pseudonocardiaceae</taxon>
        <taxon>Amycolatopsis</taxon>
    </lineage>
</organism>
<reference evidence="4 5" key="1">
    <citation type="submission" date="2020-03" db="EMBL/GenBank/DDBJ databases">
        <title>Sequencing the genomes of 1000 actinobacteria strains.</title>
        <authorList>
            <person name="Klenk H.-P."/>
        </authorList>
    </citation>
    <scope>NUCLEOTIDE SEQUENCE [LARGE SCALE GENOMIC DNA]</scope>
    <source>
        <strain evidence="4 5">DSM 45668</strain>
    </source>
</reference>